<dbReference type="EMBL" id="CP028811">
    <property type="protein sequence ID" value="AWA29899.1"/>
    <property type="molecule type" value="Genomic_DNA"/>
</dbReference>
<evidence type="ECO:0000313" key="1">
    <source>
        <dbReference type="EMBL" id="AWA29899.1"/>
    </source>
</evidence>
<dbReference type="Proteomes" id="UP000244193">
    <property type="component" value="Chromosome"/>
</dbReference>
<name>A0A2S0REF3_9FLAO</name>
<organism evidence="1 2">
    <name type="scientific">Flavobacterium magnum</name>
    <dbReference type="NCBI Taxonomy" id="2162713"/>
    <lineage>
        <taxon>Bacteria</taxon>
        <taxon>Pseudomonadati</taxon>
        <taxon>Bacteroidota</taxon>
        <taxon>Flavobacteriia</taxon>
        <taxon>Flavobacteriales</taxon>
        <taxon>Flavobacteriaceae</taxon>
        <taxon>Flavobacterium</taxon>
    </lineage>
</organism>
<gene>
    <name evidence="1" type="ORF">HYN48_07300</name>
</gene>
<dbReference type="AlphaFoldDB" id="A0A2S0REF3"/>
<protein>
    <submittedName>
        <fullName evidence="1">Uncharacterized protein</fullName>
    </submittedName>
</protein>
<evidence type="ECO:0000313" key="2">
    <source>
        <dbReference type="Proteomes" id="UP000244193"/>
    </source>
</evidence>
<dbReference type="KEGG" id="fmg:HYN48_07300"/>
<accession>A0A2S0REF3</accession>
<reference evidence="1 2" key="1">
    <citation type="submission" date="2018-04" db="EMBL/GenBank/DDBJ databases">
        <title>Genome sequencing of Flavobacterium sp. HYN0048.</title>
        <authorList>
            <person name="Yi H."/>
            <person name="Baek C."/>
        </authorList>
    </citation>
    <scope>NUCLEOTIDE SEQUENCE [LARGE SCALE GENOMIC DNA]</scope>
    <source>
        <strain evidence="1 2">HYN0048</strain>
    </source>
</reference>
<proteinExistence type="predicted"/>
<keyword evidence="2" id="KW-1185">Reference proteome</keyword>
<sequence>MFDPGSYEYSQTTIEKKREILNKLLESGKITIQEIEKGYKHFYGKELSKKAYVSDSFDEGLKIISDKTDFK</sequence>